<dbReference type="EMBL" id="CP128400">
    <property type="protein sequence ID" value="WJW68648.1"/>
    <property type="molecule type" value="Genomic_DNA"/>
</dbReference>
<dbReference type="Pfam" id="PF05057">
    <property type="entry name" value="DUF676"/>
    <property type="match status" value="1"/>
</dbReference>
<gene>
    <name evidence="2" type="ORF">HXX08_22895</name>
    <name evidence="3" type="ORF">OZ401_004262</name>
</gene>
<dbReference type="SUPFAM" id="SSF53474">
    <property type="entry name" value="alpha/beta-Hydrolases"/>
    <property type="match status" value="1"/>
</dbReference>
<dbReference type="InterPro" id="IPR029058">
    <property type="entry name" value="AB_hydrolase_fold"/>
</dbReference>
<name>A0A8T7M975_9CHLR</name>
<dbReference type="RefSeq" id="WP_341470553.1">
    <property type="nucleotide sequence ID" value="NZ_CP128400.1"/>
</dbReference>
<dbReference type="GO" id="GO:0004620">
    <property type="term" value="F:phospholipase activity"/>
    <property type="evidence" value="ECO:0007669"/>
    <property type="project" value="TreeGrafter"/>
</dbReference>
<protein>
    <recommendedName>
        <fullName evidence="1">DUF676 domain-containing protein</fullName>
    </recommendedName>
</protein>
<organism evidence="2 4">
    <name type="scientific">Candidatus Chlorohelix allophototropha</name>
    <dbReference type="NCBI Taxonomy" id="3003348"/>
    <lineage>
        <taxon>Bacteria</taxon>
        <taxon>Bacillati</taxon>
        <taxon>Chloroflexota</taxon>
        <taxon>Chloroflexia</taxon>
        <taxon>Candidatus Chloroheliales</taxon>
        <taxon>Candidatus Chloroheliaceae</taxon>
        <taxon>Candidatus Chlorohelix</taxon>
    </lineage>
</organism>
<evidence type="ECO:0000313" key="5">
    <source>
        <dbReference type="Proteomes" id="UP001431572"/>
    </source>
</evidence>
<evidence type="ECO:0000313" key="3">
    <source>
        <dbReference type="EMBL" id="WJW68648.1"/>
    </source>
</evidence>
<evidence type="ECO:0000313" key="2">
    <source>
        <dbReference type="EMBL" id="NWJ48718.1"/>
    </source>
</evidence>
<evidence type="ECO:0000313" key="4">
    <source>
        <dbReference type="Proteomes" id="UP000521676"/>
    </source>
</evidence>
<dbReference type="EMBL" id="JACATZ010000003">
    <property type="protein sequence ID" value="NWJ48718.1"/>
    <property type="molecule type" value="Genomic_DNA"/>
</dbReference>
<dbReference type="Proteomes" id="UP000521676">
    <property type="component" value="Unassembled WGS sequence"/>
</dbReference>
<keyword evidence="5" id="KW-1185">Reference proteome</keyword>
<evidence type="ECO:0000259" key="1">
    <source>
        <dbReference type="Pfam" id="PF05057"/>
    </source>
</evidence>
<dbReference type="PANTHER" id="PTHR23509:SF10">
    <property type="entry name" value="LD21067P"/>
    <property type="match status" value="1"/>
</dbReference>
<accession>A0A8T7M975</accession>
<dbReference type="GO" id="GO:0005737">
    <property type="term" value="C:cytoplasm"/>
    <property type="evidence" value="ECO:0007669"/>
    <property type="project" value="TreeGrafter"/>
</dbReference>
<dbReference type="InterPro" id="IPR007751">
    <property type="entry name" value="DUF676_lipase-like"/>
</dbReference>
<dbReference type="PANTHER" id="PTHR23509">
    <property type="entry name" value="PA-PL1 PHOSPHOLIPASE FAMILY"/>
    <property type="match status" value="1"/>
</dbReference>
<reference evidence="2 4" key="1">
    <citation type="submission" date="2020-06" db="EMBL/GenBank/DDBJ databases">
        <title>Anoxygenic phototrophic Chloroflexota member uses a Type I reaction center.</title>
        <authorList>
            <person name="Tsuji J.M."/>
            <person name="Shaw N.A."/>
            <person name="Nagashima S."/>
            <person name="Venkiteswaran J."/>
            <person name="Schiff S.L."/>
            <person name="Hanada S."/>
            <person name="Tank M."/>
            <person name="Neufeld J.D."/>
        </authorList>
    </citation>
    <scope>NUCLEOTIDE SEQUENCE [LARGE SCALE GENOMIC DNA]</scope>
    <source>
        <strain evidence="2">L227-S17</strain>
    </source>
</reference>
<dbReference type="InterPro" id="IPR058055">
    <property type="entry name" value="PA-PLA1"/>
</dbReference>
<dbReference type="AlphaFoldDB" id="A0A8T7M975"/>
<sequence length="294" mass="33689">MSKLVVITVHGISDSVLHDDYTYNFKNLLYDKLKHLKVIPEKASQEEYDQYIVFDYVNYSDIGHTAELLVLDAYTKERNKLYNFLDQLIERAAFDQIRRQIITSLSDVMVYQSTKWRDQIRQRLLDKINPFVTSGDAVSVVGHSLGSVVSFDTVYYNSRKNPSWLAAGFKPSNLFTIGSPIGLFSLELEDDTGVQKPRYFTSAATPDYLDPKNTNPDLDPVRSDGVWYNFLDAQDLIGYPLEVLFEGKFKVKDFLVQTGTNPLTAHTEYWNNNEVTQHIAERLALDYKRISGGK</sequence>
<dbReference type="Proteomes" id="UP001431572">
    <property type="component" value="Chromosome 2"/>
</dbReference>
<reference evidence="3" key="2">
    <citation type="journal article" date="2024" name="Nature">
        <title>Anoxygenic phototroph of the Chloroflexota uses a type I reaction centre.</title>
        <authorList>
            <person name="Tsuji J.M."/>
            <person name="Shaw N.A."/>
            <person name="Nagashima S."/>
            <person name="Venkiteswaran J.J."/>
            <person name="Schiff S.L."/>
            <person name="Watanabe T."/>
            <person name="Fukui M."/>
            <person name="Hanada S."/>
            <person name="Tank M."/>
            <person name="Neufeld J.D."/>
        </authorList>
    </citation>
    <scope>NUCLEOTIDE SEQUENCE</scope>
    <source>
        <strain evidence="3">L227-S17</strain>
    </source>
</reference>
<proteinExistence type="predicted"/>
<feature type="domain" description="DUF676" evidence="1">
    <location>
        <begin position="113"/>
        <end position="180"/>
    </location>
</feature>